<feature type="region of interest" description="Disordered" evidence="1">
    <location>
        <begin position="1"/>
        <end position="77"/>
    </location>
</feature>
<dbReference type="ExpressionAtlas" id="A0A178WJF4">
    <property type="expression patterns" value="baseline and differential"/>
</dbReference>
<sequence length="304" mass="33281">MSHDRSVNVSHDAVIAKPERGTMLQSFSPRSHGSKGYSLPQDSEENRGSVGQSAGQSSTSVVDQVRSPADDAGVTSSSTICPAPVCRQFWKAGSYNDELSSKSQQPNGKNYLHVHPMFLHSNATSHKWAFGAVAELLDNAVDEIQNGATFVIVDKTTNPRDGATALLIQDDGGGMDPQAMRHCMGFGFSDKKSDSAIGRYGNGFKTSTMRLGADVIVFSRHSKNQTLTQSIGLLSYTYLTRTGHDRIVVPILDYEFNASAGEFKTLQDREHFISSLSILLEWSPFSTEAELLQQARPIYFLSFF</sequence>
<reference evidence="3" key="1">
    <citation type="journal article" date="2016" name="Proc. Natl. Acad. Sci. U.S.A.">
        <title>Chromosome-level assembly of Arabidopsis thaliana Ler reveals the extent of translocation and inversion polymorphisms.</title>
        <authorList>
            <person name="Zapata L."/>
            <person name="Ding J."/>
            <person name="Willing E.M."/>
            <person name="Hartwig B."/>
            <person name="Bezdan D."/>
            <person name="Jiao W.B."/>
            <person name="Patel V."/>
            <person name="Velikkakam James G."/>
            <person name="Koornneef M."/>
            <person name="Ossowski S."/>
            <person name="Schneeberger K."/>
        </authorList>
    </citation>
    <scope>NUCLEOTIDE SEQUENCE [LARGE SCALE GENOMIC DNA]</scope>
    <source>
        <strain evidence="3">cv. Landsberg erecta</strain>
    </source>
</reference>
<protein>
    <submittedName>
        <fullName evidence="2">MORC6</fullName>
    </submittedName>
</protein>
<evidence type="ECO:0000313" key="3">
    <source>
        <dbReference type="Proteomes" id="UP000078284"/>
    </source>
</evidence>
<proteinExistence type="predicted"/>
<name>A0A178WJF4_ARATH</name>
<dbReference type="SUPFAM" id="SSF55874">
    <property type="entry name" value="ATPase domain of HSP90 chaperone/DNA topoisomerase II/histidine kinase"/>
    <property type="match status" value="1"/>
</dbReference>
<evidence type="ECO:0000313" key="2">
    <source>
        <dbReference type="EMBL" id="OAP17675.1"/>
    </source>
</evidence>
<dbReference type="PANTHER" id="PTHR23336:SF44">
    <property type="entry name" value="PROTEIN MICRORCHIDIA 6"/>
    <property type="match status" value="1"/>
</dbReference>
<accession>A0A178WJF4</accession>
<comment type="caution">
    <text evidence="2">The sequence shown here is derived from an EMBL/GenBank/DDBJ whole genome shotgun (WGS) entry which is preliminary data.</text>
</comment>
<dbReference type="EMBL" id="LUHQ01000001">
    <property type="protein sequence ID" value="OAP17675.1"/>
    <property type="molecule type" value="Genomic_DNA"/>
</dbReference>
<dbReference type="PANTHER" id="PTHR23336">
    <property type="entry name" value="ZINC FINGER CW-TYPE COILED-COIL DOMAIN PROTEIN 3"/>
    <property type="match status" value="1"/>
</dbReference>
<dbReference type="Pfam" id="PF13589">
    <property type="entry name" value="HATPase_c_3"/>
    <property type="match status" value="1"/>
</dbReference>
<dbReference type="Gene3D" id="3.30.565.10">
    <property type="entry name" value="Histidine kinase-like ATPase, C-terminal domain"/>
    <property type="match status" value="1"/>
</dbReference>
<dbReference type="InterPro" id="IPR036890">
    <property type="entry name" value="HATPase_C_sf"/>
</dbReference>
<dbReference type="GO" id="GO:0016887">
    <property type="term" value="F:ATP hydrolysis activity"/>
    <property type="evidence" value="ECO:0007669"/>
    <property type="project" value="InterPro"/>
</dbReference>
<feature type="compositionally biased region" description="Polar residues" evidence="1">
    <location>
        <begin position="49"/>
        <end position="62"/>
    </location>
</feature>
<dbReference type="Proteomes" id="UP000078284">
    <property type="component" value="Chromosome 1"/>
</dbReference>
<organism evidence="2 3">
    <name type="scientific">Arabidopsis thaliana</name>
    <name type="common">Mouse-ear cress</name>
    <dbReference type="NCBI Taxonomy" id="3702"/>
    <lineage>
        <taxon>Eukaryota</taxon>
        <taxon>Viridiplantae</taxon>
        <taxon>Streptophyta</taxon>
        <taxon>Embryophyta</taxon>
        <taxon>Tracheophyta</taxon>
        <taxon>Spermatophyta</taxon>
        <taxon>Magnoliopsida</taxon>
        <taxon>eudicotyledons</taxon>
        <taxon>Gunneridae</taxon>
        <taxon>Pentapetalae</taxon>
        <taxon>rosids</taxon>
        <taxon>malvids</taxon>
        <taxon>Brassicales</taxon>
        <taxon>Brassicaceae</taxon>
        <taxon>Camelineae</taxon>
        <taxon>Arabidopsis</taxon>
    </lineage>
</organism>
<dbReference type="AlphaFoldDB" id="A0A178WJF4"/>
<evidence type="ECO:0000256" key="1">
    <source>
        <dbReference type="SAM" id="MobiDB-lite"/>
    </source>
</evidence>
<gene>
    <name evidence="2" type="ordered locus">AXX17_At1g20040</name>
</gene>
<dbReference type="InterPro" id="IPR045261">
    <property type="entry name" value="MORC_ATPase"/>
</dbReference>